<dbReference type="PRINTS" id="PR01021">
    <property type="entry name" value="OMPADOMAIN"/>
</dbReference>
<keyword evidence="2 3" id="KW-0472">Membrane</keyword>
<dbReference type="InterPro" id="IPR006664">
    <property type="entry name" value="OMP_bac"/>
</dbReference>
<evidence type="ECO:0000313" key="6">
    <source>
        <dbReference type="EMBL" id="TQV70364.1"/>
    </source>
</evidence>
<dbReference type="GO" id="GO:0009279">
    <property type="term" value="C:cell outer membrane"/>
    <property type="evidence" value="ECO:0007669"/>
    <property type="project" value="UniProtKB-SubCell"/>
</dbReference>
<sequence>MILSRHFLALASLIALLPVGAQALSLPAGSELQSETSENEQVEIATSRFDGGTVPAIMAVGHVNRQAWRVPGQSDHSYQILTSLREQLVQDGYQILYQCQAVSCGGFDFRFQIGHFQAPDMYIDLGDYHFLSIRKGSSFAQILISQSTHDTFFELTFVTPLQDDAPVLSVTQTTPVSAGHPTDPMGVQLTSVGRAVLSGLTFATGSSDLADGEVPALAELAAFLANAPDQRIVLVGHTDAEGSLEGNATLSRQRATSVMNRLINRYGVDANQLTANGVGYLAPLAGNATPEGRNLNRRVEAVLLNTE</sequence>
<comment type="caution">
    <text evidence="6">The sequence shown here is derived from an EMBL/GenBank/DDBJ whole genome shotgun (WGS) entry which is preliminary data.</text>
</comment>
<dbReference type="InterPro" id="IPR036737">
    <property type="entry name" value="OmpA-like_sf"/>
</dbReference>
<protein>
    <submittedName>
        <fullName evidence="6">OmpA family protein</fullName>
    </submittedName>
</protein>
<name>A0A545SZG7_9RHOB</name>
<dbReference type="CDD" id="cd07185">
    <property type="entry name" value="OmpA_C-like"/>
    <property type="match status" value="1"/>
</dbReference>
<evidence type="ECO:0000256" key="2">
    <source>
        <dbReference type="ARBA" id="ARBA00023136"/>
    </source>
</evidence>
<reference evidence="6 7" key="1">
    <citation type="submission" date="2019-06" db="EMBL/GenBank/DDBJ databases">
        <title>A novel species of marine bacteria.</title>
        <authorList>
            <person name="Wang Y."/>
        </authorList>
    </citation>
    <scope>NUCLEOTIDE SEQUENCE [LARGE SCALE GENOMIC DNA]</scope>
    <source>
        <strain evidence="6 7">MA1-10</strain>
    </source>
</reference>
<dbReference type="Proteomes" id="UP000315816">
    <property type="component" value="Unassembled WGS sequence"/>
</dbReference>
<accession>A0A545SZG7</accession>
<dbReference type="InterPro" id="IPR050330">
    <property type="entry name" value="Bact_OuterMem_StrucFunc"/>
</dbReference>
<feature type="domain" description="OmpA-like" evidence="5">
    <location>
        <begin position="189"/>
        <end position="307"/>
    </location>
</feature>
<organism evidence="6 7">
    <name type="scientific">Aliiroseovarius halocynthiae</name>
    <dbReference type="NCBI Taxonomy" id="985055"/>
    <lineage>
        <taxon>Bacteria</taxon>
        <taxon>Pseudomonadati</taxon>
        <taxon>Pseudomonadota</taxon>
        <taxon>Alphaproteobacteria</taxon>
        <taxon>Rhodobacterales</taxon>
        <taxon>Paracoccaceae</taxon>
        <taxon>Aliiroseovarius</taxon>
    </lineage>
</organism>
<evidence type="ECO:0000313" key="7">
    <source>
        <dbReference type="Proteomes" id="UP000315816"/>
    </source>
</evidence>
<evidence type="ECO:0000256" key="1">
    <source>
        <dbReference type="ARBA" id="ARBA00004442"/>
    </source>
</evidence>
<proteinExistence type="predicted"/>
<dbReference type="PROSITE" id="PS51123">
    <property type="entry name" value="OMPA_2"/>
    <property type="match status" value="1"/>
</dbReference>
<evidence type="ECO:0000259" key="5">
    <source>
        <dbReference type="PROSITE" id="PS51123"/>
    </source>
</evidence>
<dbReference type="PANTHER" id="PTHR30329:SF20">
    <property type="entry name" value="EXPORTED PROTEIN"/>
    <property type="match status" value="1"/>
</dbReference>
<feature type="chain" id="PRO_5021743124" evidence="4">
    <location>
        <begin position="24"/>
        <end position="307"/>
    </location>
</feature>
<evidence type="ECO:0000256" key="4">
    <source>
        <dbReference type="SAM" id="SignalP"/>
    </source>
</evidence>
<evidence type="ECO:0000256" key="3">
    <source>
        <dbReference type="PROSITE-ProRule" id="PRU00473"/>
    </source>
</evidence>
<dbReference type="InterPro" id="IPR006665">
    <property type="entry name" value="OmpA-like"/>
</dbReference>
<dbReference type="SUPFAM" id="SSF103088">
    <property type="entry name" value="OmpA-like"/>
    <property type="match status" value="1"/>
</dbReference>
<dbReference type="Pfam" id="PF00691">
    <property type="entry name" value="OmpA"/>
    <property type="match status" value="1"/>
</dbReference>
<comment type="subcellular location">
    <subcellularLocation>
        <location evidence="1">Cell outer membrane</location>
    </subcellularLocation>
</comment>
<dbReference type="Gene3D" id="3.30.1330.60">
    <property type="entry name" value="OmpA-like domain"/>
    <property type="match status" value="1"/>
</dbReference>
<dbReference type="PANTHER" id="PTHR30329">
    <property type="entry name" value="STATOR ELEMENT OF FLAGELLAR MOTOR COMPLEX"/>
    <property type="match status" value="1"/>
</dbReference>
<feature type="signal peptide" evidence="4">
    <location>
        <begin position="1"/>
        <end position="23"/>
    </location>
</feature>
<dbReference type="RefSeq" id="WP_142851812.1">
    <property type="nucleotide sequence ID" value="NZ_FXWW01000002.1"/>
</dbReference>
<gene>
    <name evidence="6" type="ORF">FIL88_00200</name>
</gene>
<dbReference type="OrthoDB" id="9792021at2"/>
<keyword evidence="4" id="KW-0732">Signal</keyword>
<dbReference type="AlphaFoldDB" id="A0A545SZG7"/>
<keyword evidence="7" id="KW-1185">Reference proteome</keyword>
<dbReference type="EMBL" id="VICH01000001">
    <property type="protein sequence ID" value="TQV70364.1"/>
    <property type="molecule type" value="Genomic_DNA"/>
</dbReference>